<dbReference type="AlphaFoldDB" id="U1GMN8"/>
<dbReference type="Proteomes" id="UP000019373">
    <property type="component" value="Unassembled WGS sequence"/>
</dbReference>
<dbReference type="CDD" id="cd02183">
    <property type="entry name" value="GH16_fungal_CRH1_transglycosylase"/>
    <property type="match status" value="1"/>
</dbReference>
<feature type="domain" description="GH16" evidence="3">
    <location>
        <begin position="30"/>
        <end position="246"/>
    </location>
</feature>
<sequence>MLFSKRSLLAWAVASLAFILPQASAQCNPLTSTCPPNPGLTKRDFYVDFTKVSSLPEGWTLANYATVKYGANGAEFTFNKRFEAPYIWTSFYILFGRVEVVMQAAPGIGMISSAVLMSDDQDEIDWEWSGNNFGHNTGKVQTNYFGKGITGYWDRGTQPDMDDPINKFHTYTFDWSPTTLTWAIDGQVIRTLKAADTNSGAYQYPQSPSKLHLGVWCAGDPNSHPNTVSWAGGYTDFTKAPFTAYVKSVKISNANPCSQYEYGDKSGSWQSIKCLNTTSTPTSSSSIASTSSSTSSSLSSITSATSRSSSLSPSISSIASSSSSSLSSAVSSAVSSRSSSLASSSTSASIPASFSASPAASPSYPNSGPVFDPLHPDPALVNKTGPGTFNFTSKSVSSSSSSSTLTSKSSGSGTQGVVSSSTASPLPSPSSPSPAPIQPTTSTSPPPNQQPSKKVPTSSSPTTTPTSNTPTSPTVPFTTPASRPAITPSPSPSPSSPKPTTTATSSGTAAALTPPKCHPDNCLRALRNTRYAGAATALCRSFTNTGTVTATPTATIGTTNGVIKTSTTSTTPPNSAKTALAPTPTPTSSTTLSIPTWLSTGCSNNATRAGVGTVEGVRKAILRAGFGDRHDDEEEEDDDDGDDGSRDGSGRWSGNAKFGSRYAKAKAMAKGDSEKEKKDADNHQSGWLYRRRVAGWAGLVG</sequence>
<protein>
    <recommendedName>
        <fullName evidence="3">GH16 domain-containing protein</fullName>
    </recommendedName>
</protein>
<feature type="compositionally biased region" description="Acidic residues" evidence="1">
    <location>
        <begin position="631"/>
        <end position="642"/>
    </location>
</feature>
<keyword evidence="5" id="KW-1185">Reference proteome</keyword>
<dbReference type="InterPro" id="IPR013320">
    <property type="entry name" value="ConA-like_dom_sf"/>
</dbReference>
<reference evidence="5" key="1">
    <citation type="journal article" date="2014" name="BMC Genomics">
        <title>Genome characteristics reveal the impact of lichenization on lichen-forming fungus Endocarpon pusillum Hedwig (Verrucariales, Ascomycota).</title>
        <authorList>
            <person name="Wang Y.-Y."/>
            <person name="Liu B."/>
            <person name="Zhang X.-Y."/>
            <person name="Zhou Q.-M."/>
            <person name="Zhang T."/>
            <person name="Li H."/>
            <person name="Yu Y.-F."/>
            <person name="Zhang X.-L."/>
            <person name="Hao X.-Y."/>
            <person name="Wang M."/>
            <person name="Wang L."/>
            <person name="Wei J.-C."/>
        </authorList>
    </citation>
    <scope>NUCLEOTIDE SEQUENCE [LARGE SCALE GENOMIC DNA]</scope>
    <source>
        <strain evidence="5">Z07020 / HMAS-L-300199</strain>
    </source>
</reference>
<dbReference type="GO" id="GO:0016757">
    <property type="term" value="F:glycosyltransferase activity"/>
    <property type="evidence" value="ECO:0007669"/>
    <property type="project" value="TreeGrafter"/>
</dbReference>
<dbReference type="PROSITE" id="PS51762">
    <property type="entry name" value="GH16_2"/>
    <property type="match status" value="1"/>
</dbReference>
<dbReference type="HOGENOM" id="CLU_393311_0_0_1"/>
<feature type="compositionally biased region" description="Low complexity" evidence="1">
    <location>
        <begin position="392"/>
        <end position="425"/>
    </location>
</feature>
<dbReference type="eggNOG" id="ENOG502SHSS">
    <property type="taxonomic scope" value="Eukaryota"/>
</dbReference>
<feature type="region of interest" description="Disordered" evidence="1">
    <location>
        <begin position="564"/>
        <end position="592"/>
    </location>
</feature>
<feature type="compositionally biased region" description="Low complexity" evidence="1">
    <location>
        <begin position="498"/>
        <end position="515"/>
    </location>
</feature>
<dbReference type="GO" id="GO:0004553">
    <property type="term" value="F:hydrolase activity, hydrolyzing O-glycosyl compounds"/>
    <property type="evidence" value="ECO:0007669"/>
    <property type="project" value="InterPro"/>
</dbReference>
<feature type="signal peptide" evidence="2">
    <location>
        <begin position="1"/>
        <end position="25"/>
    </location>
</feature>
<dbReference type="InterPro" id="IPR000757">
    <property type="entry name" value="Beta-glucanase-like"/>
</dbReference>
<evidence type="ECO:0000259" key="3">
    <source>
        <dbReference type="PROSITE" id="PS51762"/>
    </source>
</evidence>
<evidence type="ECO:0000256" key="2">
    <source>
        <dbReference type="SAM" id="SignalP"/>
    </source>
</evidence>
<feature type="compositionally biased region" description="Pro residues" evidence="1">
    <location>
        <begin position="487"/>
        <end position="497"/>
    </location>
</feature>
<feature type="compositionally biased region" description="Basic and acidic residues" evidence="1">
    <location>
        <begin position="669"/>
        <end position="682"/>
    </location>
</feature>
<feature type="region of interest" description="Disordered" evidence="1">
    <location>
        <begin position="625"/>
        <end position="684"/>
    </location>
</feature>
<dbReference type="Gene3D" id="2.60.120.200">
    <property type="match status" value="1"/>
</dbReference>
<dbReference type="Pfam" id="PF00722">
    <property type="entry name" value="Glyco_hydro_16"/>
    <property type="match status" value="1"/>
</dbReference>
<dbReference type="SUPFAM" id="SSF49899">
    <property type="entry name" value="Concanavalin A-like lectins/glucanases"/>
    <property type="match status" value="1"/>
</dbReference>
<name>U1GMN8_ENDPU</name>
<dbReference type="PANTHER" id="PTHR10963:SF68">
    <property type="entry name" value="GLYCOSIDASE CRH1-RELATED"/>
    <property type="match status" value="1"/>
</dbReference>
<keyword evidence="2" id="KW-0732">Signal</keyword>
<dbReference type="PRINTS" id="PR01217">
    <property type="entry name" value="PRICHEXTENSN"/>
</dbReference>
<gene>
    <name evidence="4" type="ORF">EPUS_02987</name>
</gene>
<evidence type="ECO:0000313" key="5">
    <source>
        <dbReference type="Proteomes" id="UP000019373"/>
    </source>
</evidence>
<accession>U1GMN8</accession>
<evidence type="ECO:0000313" key="4">
    <source>
        <dbReference type="EMBL" id="ERF73146.1"/>
    </source>
</evidence>
<feature type="compositionally biased region" description="Low complexity" evidence="1">
    <location>
        <begin position="450"/>
        <end position="486"/>
    </location>
</feature>
<feature type="compositionally biased region" description="Low complexity" evidence="1">
    <location>
        <begin position="342"/>
        <end position="363"/>
    </location>
</feature>
<organism evidence="4 5">
    <name type="scientific">Endocarpon pusillum (strain Z07020 / HMAS-L-300199)</name>
    <name type="common">Lichen-forming fungus</name>
    <dbReference type="NCBI Taxonomy" id="1263415"/>
    <lineage>
        <taxon>Eukaryota</taxon>
        <taxon>Fungi</taxon>
        <taxon>Dikarya</taxon>
        <taxon>Ascomycota</taxon>
        <taxon>Pezizomycotina</taxon>
        <taxon>Eurotiomycetes</taxon>
        <taxon>Chaetothyriomycetidae</taxon>
        <taxon>Verrucariales</taxon>
        <taxon>Verrucariaceae</taxon>
        <taxon>Endocarpon</taxon>
    </lineage>
</organism>
<feature type="compositionally biased region" description="Pro residues" evidence="1">
    <location>
        <begin position="426"/>
        <end position="437"/>
    </location>
</feature>
<feature type="region of interest" description="Disordered" evidence="1">
    <location>
        <begin position="279"/>
        <end position="298"/>
    </location>
</feature>
<dbReference type="GO" id="GO:0005975">
    <property type="term" value="P:carbohydrate metabolic process"/>
    <property type="evidence" value="ECO:0007669"/>
    <property type="project" value="InterPro"/>
</dbReference>
<dbReference type="GO" id="GO:0009277">
    <property type="term" value="C:fungal-type cell wall"/>
    <property type="evidence" value="ECO:0007669"/>
    <property type="project" value="TreeGrafter"/>
</dbReference>
<dbReference type="PANTHER" id="PTHR10963">
    <property type="entry name" value="GLYCOSYL HYDROLASE-RELATED"/>
    <property type="match status" value="1"/>
</dbReference>
<proteinExistence type="predicted"/>
<dbReference type="RefSeq" id="XP_007801120.1">
    <property type="nucleotide sequence ID" value="XM_007802929.1"/>
</dbReference>
<feature type="region of interest" description="Disordered" evidence="1">
    <location>
        <begin position="342"/>
        <end position="517"/>
    </location>
</feature>
<dbReference type="OMA" id="SITSEWY"/>
<dbReference type="InterPro" id="IPR050546">
    <property type="entry name" value="Glycosyl_Hydrlase_16"/>
</dbReference>
<feature type="chain" id="PRO_5004611964" description="GH16 domain-containing protein" evidence="2">
    <location>
        <begin position="26"/>
        <end position="701"/>
    </location>
</feature>
<dbReference type="GeneID" id="19238035"/>
<evidence type="ECO:0000256" key="1">
    <source>
        <dbReference type="SAM" id="MobiDB-lite"/>
    </source>
</evidence>
<dbReference type="OrthoDB" id="4781at2759"/>
<dbReference type="GO" id="GO:0031505">
    <property type="term" value="P:fungal-type cell wall organization"/>
    <property type="evidence" value="ECO:0007669"/>
    <property type="project" value="TreeGrafter"/>
</dbReference>
<dbReference type="EMBL" id="KE720972">
    <property type="protein sequence ID" value="ERF73146.1"/>
    <property type="molecule type" value="Genomic_DNA"/>
</dbReference>